<dbReference type="GO" id="GO:0008295">
    <property type="term" value="P:spermidine biosynthetic process"/>
    <property type="evidence" value="ECO:0007669"/>
    <property type="project" value="UniProtKB-UniRule"/>
</dbReference>
<dbReference type="Pfam" id="PF01564">
    <property type="entry name" value="Spermine_synth"/>
    <property type="match status" value="1"/>
</dbReference>
<dbReference type="GO" id="GO:0005829">
    <property type="term" value="C:cytosol"/>
    <property type="evidence" value="ECO:0007669"/>
    <property type="project" value="TreeGrafter"/>
</dbReference>
<dbReference type="SUPFAM" id="SSF53335">
    <property type="entry name" value="S-adenosyl-L-methionine-dependent methyltransferases"/>
    <property type="match status" value="1"/>
</dbReference>
<dbReference type="PANTHER" id="PTHR11558">
    <property type="entry name" value="SPERMIDINE/SPERMINE SYNTHASE"/>
    <property type="match status" value="1"/>
</dbReference>
<feature type="binding site" evidence="5">
    <location>
        <position position="86"/>
    </location>
    <ligand>
        <name>spermidine</name>
        <dbReference type="ChEBI" id="CHEBI:57834"/>
    </ligand>
</feature>
<keyword evidence="9" id="KW-1185">Reference proteome</keyword>
<evidence type="ECO:0000256" key="4">
    <source>
        <dbReference type="ARBA" id="ARBA00023115"/>
    </source>
</evidence>
<dbReference type="AlphaFoldDB" id="A0A2Z6E0P4"/>
<dbReference type="NCBIfam" id="NF002010">
    <property type="entry name" value="PRK00811.1"/>
    <property type="match status" value="1"/>
</dbReference>
<dbReference type="HAMAP" id="MF_00198">
    <property type="entry name" value="Spermidine_synth"/>
    <property type="match status" value="1"/>
</dbReference>
<evidence type="ECO:0000313" key="8">
    <source>
        <dbReference type="EMBL" id="BBD78333.1"/>
    </source>
</evidence>
<dbReference type="PANTHER" id="PTHR11558:SF11">
    <property type="entry name" value="SPERMIDINE SYNTHASE"/>
    <property type="match status" value="1"/>
</dbReference>
<keyword evidence="3 5" id="KW-0745">Spermidine biosynthesis</keyword>
<dbReference type="Gene3D" id="2.30.140.10">
    <property type="entry name" value="Spermidine synthase, tetramerisation domain"/>
    <property type="match status" value="1"/>
</dbReference>
<feature type="binding site" evidence="5">
    <location>
        <position position="31"/>
    </location>
    <ligand>
        <name>S-methyl-5'-thioadenosine</name>
        <dbReference type="ChEBI" id="CHEBI:17509"/>
    </ligand>
</feature>
<comment type="similarity">
    <text evidence="1 5">Belongs to the spermidine/spermine synthase family.</text>
</comment>
<feature type="binding site" evidence="5">
    <location>
        <position position="106"/>
    </location>
    <ligand>
        <name>S-methyl-5'-thioadenosine</name>
        <dbReference type="ChEBI" id="CHEBI:17509"/>
    </ligand>
</feature>
<feature type="binding site" evidence="5">
    <location>
        <position position="167"/>
    </location>
    <ligand>
        <name>S-methyl-5'-thioadenosine</name>
        <dbReference type="ChEBI" id="CHEBI:17509"/>
    </ligand>
</feature>
<dbReference type="InterPro" id="IPR029063">
    <property type="entry name" value="SAM-dependent_MTases_sf"/>
</dbReference>
<dbReference type="CDD" id="cd02440">
    <property type="entry name" value="AdoMet_MTases"/>
    <property type="match status" value="1"/>
</dbReference>
<dbReference type="EC" id="2.5.1.16" evidence="5"/>
<comment type="subunit">
    <text evidence="5">Homodimer or homotetramer.</text>
</comment>
<dbReference type="Proteomes" id="UP000262004">
    <property type="component" value="Chromosome"/>
</dbReference>
<feature type="binding site" evidence="5">
    <location>
        <begin position="138"/>
        <end position="139"/>
    </location>
    <ligand>
        <name>S-methyl-5'-thioadenosine</name>
        <dbReference type="ChEBI" id="CHEBI:17509"/>
    </ligand>
</feature>
<evidence type="ECO:0000313" key="9">
    <source>
        <dbReference type="Proteomes" id="UP000262004"/>
    </source>
</evidence>
<evidence type="ECO:0000256" key="5">
    <source>
        <dbReference type="HAMAP-Rule" id="MF_00198"/>
    </source>
</evidence>
<comment type="catalytic activity">
    <reaction evidence="5">
        <text>S-adenosyl 3-(methylsulfanyl)propylamine + putrescine = S-methyl-5'-thioadenosine + spermidine + H(+)</text>
        <dbReference type="Rhea" id="RHEA:12721"/>
        <dbReference type="ChEBI" id="CHEBI:15378"/>
        <dbReference type="ChEBI" id="CHEBI:17509"/>
        <dbReference type="ChEBI" id="CHEBI:57443"/>
        <dbReference type="ChEBI" id="CHEBI:57834"/>
        <dbReference type="ChEBI" id="CHEBI:326268"/>
        <dbReference type="EC" id="2.5.1.16"/>
    </reaction>
</comment>
<gene>
    <name evidence="5" type="primary">speE</name>
    <name evidence="8" type="ORF">HPTL_2079</name>
</gene>
<dbReference type="PROSITE" id="PS01330">
    <property type="entry name" value="PABS_1"/>
    <property type="match status" value="1"/>
</dbReference>
<dbReference type="PROSITE" id="PS51006">
    <property type="entry name" value="PABS_2"/>
    <property type="match status" value="1"/>
</dbReference>
<evidence type="ECO:0000256" key="2">
    <source>
        <dbReference type="ARBA" id="ARBA00022679"/>
    </source>
</evidence>
<proteinExistence type="inferred from homology"/>
<organism evidence="8 9">
    <name type="scientific">Hydrogenophilus thermoluteolus</name>
    <name type="common">Pseudomonas hydrogenothermophila</name>
    <dbReference type="NCBI Taxonomy" id="297"/>
    <lineage>
        <taxon>Bacteria</taxon>
        <taxon>Pseudomonadati</taxon>
        <taxon>Pseudomonadota</taxon>
        <taxon>Hydrogenophilia</taxon>
        <taxon>Hydrogenophilales</taxon>
        <taxon>Hydrogenophilaceae</taxon>
        <taxon>Hydrogenophilus</taxon>
    </lineage>
</organism>
<sequence length="286" mass="32395">MALQRFWEKLSDVTGYYYDLELIESGQSRYQSFEVGISPLYGRMFRLDGCAMTSEADEFIYHENLIHIPALAHPEPRRALIIGGGDGGSAEELLKYPSIEAIDLVELDEKVIELAKKYFHAIHRGALDHPKVSVRIEDGLQFVAEAAQSGRRDYDLIVLDLTDPVGPAEALYQEPFFQQCALLLGENGLLSLHIGSPDHLPERIKTLVARLRRVFRYVYPHFHYIPLYGALWGIAAASNGTDCAVMTPERIDERITTRGITDLRYLDGENYRARGILPRYVRDLIA</sequence>
<protein>
    <recommendedName>
        <fullName evidence="5">Polyamine aminopropyltransferase</fullName>
    </recommendedName>
    <alternativeName>
        <fullName evidence="5">Putrescine aminopropyltransferase</fullName>
        <shortName evidence="5">PAPT</shortName>
    </alternativeName>
    <alternativeName>
        <fullName evidence="5">Spermidine synthase</fullName>
        <shortName evidence="5">SPDS</shortName>
        <shortName evidence="5">SPDSY</shortName>
        <ecNumber evidence="5">2.5.1.16</ecNumber>
    </alternativeName>
</protein>
<keyword evidence="2 5" id="KW-0808">Transferase</keyword>
<comment type="pathway">
    <text evidence="5">Amine and polyamine biosynthesis; spermidine biosynthesis; spermidine from putrescine: step 1/1.</text>
</comment>
<dbReference type="EMBL" id="AP018558">
    <property type="protein sequence ID" value="BBD78333.1"/>
    <property type="molecule type" value="Genomic_DNA"/>
</dbReference>
<keyword evidence="4 5" id="KW-0620">Polyamine biosynthesis</keyword>
<comment type="function">
    <text evidence="5">Catalyzes the irreversible transfer of a propylamine group from the amino donor S-adenosylmethioninamine (decarboxy-AdoMet) to putrescine (1,4-diaminobutane) to yield spermidine.</text>
</comment>
<comment type="caution">
    <text evidence="5">Lacks conserved residue(s) required for the propagation of feature annotation.</text>
</comment>
<name>A0A2Z6E0P4_HYDTE</name>
<evidence type="ECO:0000256" key="3">
    <source>
        <dbReference type="ARBA" id="ARBA00023066"/>
    </source>
</evidence>
<reference evidence="8 9" key="1">
    <citation type="submission" date="2018-04" db="EMBL/GenBank/DDBJ databases">
        <title>Complete genome sequence of Hydrogenophilus thermoluteolus TH-1.</title>
        <authorList>
            <person name="Arai H."/>
        </authorList>
    </citation>
    <scope>NUCLEOTIDE SEQUENCE [LARGE SCALE GENOMIC DNA]</scope>
    <source>
        <strain evidence="8 9">TH-1</strain>
    </source>
</reference>
<dbReference type="OrthoDB" id="5287969at2"/>
<dbReference type="GO" id="GO:0004766">
    <property type="term" value="F:spermidine synthase activity"/>
    <property type="evidence" value="ECO:0007669"/>
    <property type="project" value="UniProtKB-UniRule"/>
</dbReference>
<dbReference type="InterPro" id="IPR037163">
    <property type="entry name" value="Spermidine_synt_N_sf"/>
</dbReference>
<accession>A0A2Z6E0P4</accession>
<evidence type="ECO:0000259" key="7">
    <source>
        <dbReference type="PROSITE" id="PS51006"/>
    </source>
</evidence>
<evidence type="ECO:0000256" key="1">
    <source>
        <dbReference type="ARBA" id="ARBA00007867"/>
    </source>
</evidence>
<feature type="binding site" evidence="5">
    <location>
        <position position="62"/>
    </location>
    <ligand>
        <name>spermidine</name>
        <dbReference type="ChEBI" id="CHEBI:57834"/>
    </ligand>
</feature>
<feature type="active site" description="Proton acceptor" evidence="5 6">
    <location>
        <position position="160"/>
    </location>
</feature>
<dbReference type="InterPro" id="IPR030374">
    <property type="entry name" value="PABS"/>
</dbReference>
<dbReference type="Gene3D" id="3.40.50.150">
    <property type="entry name" value="Vaccinia Virus protein VP39"/>
    <property type="match status" value="1"/>
</dbReference>
<dbReference type="KEGG" id="htl:HPTL_2079"/>
<evidence type="ECO:0000256" key="6">
    <source>
        <dbReference type="PROSITE-ProRule" id="PRU00354"/>
    </source>
</evidence>
<feature type="domain" description="PABS" evidence="7">
    <location>
        <begin position="5"/>
        <end position="239"/>
    </location>
</feature>
<dbReference type="InterPro" id="IPR030373">
    <property type="entry name" value="PABS_CS"/>
</dbReference>
<dbReference type="InterPro" id="IPR001045">
    <property type="entry name" value="Spermi_synthase"/>
</dbReference>
<dbReference type="RefSeq" id="WP_119335972.1">
    <property type="nucleotide sequence ID" value="NZ_AP018558.1"/>
</dbReference>
<dbReference type="UniPathway" id="UPA00248">
    <property type="reaction ID" value="UER00314"/>
</dbReference>